<name>A0A2D0N114_FLAN2</name>
<gene>
    <name evidence="2" type="ORF">CRP01_33255</name>
</gene>
<protein>
    <recommendedName>
        <fullName evidence="1">CHAT domain-containing protein</fullName>
    </recommendedName>
</protein>
<accession>A0A2D0N114</accession>
<organism evidence="2 3">
    <name type="scientific">Flavilitoribacter nigricans (strain ATCC 23147 / DSM 23189 / NBRC 102662 / NCIMB 1420 / SS-2)</name>
    <name type="common">Lewinella nigricans</name>
    <dbReference type="NCBI Taxonomy" id="1122177"/>
    <lineage>
        <taxon>Bacteria</taxon>
        <taxon>Pseudomonadati</taxon>
        <taxon>Bacteroidota</taxon>
        <taxon>Saprospiria</taxon>
        <taxon>Saprospirales</taxon>
        <taxon>Lewinellaceae</taxon>
        <taxon>Flavilitoribacter</taxon>
    </lineage>
</organism>
<comment type="caution">
    <text evidence="2">The sequence shown here is derived from an EMBL/GenBank/DDBJ whole genome shotgun (WGS) entry which is preliminary data.</text>
</comment>
<evidence type="ECO:0000259" key="1">
    <source>
        <dbReference type="Pfam" id="PF12770"/>
    </source>
</evidence>
<dbReference type="InterPro" id="IPR024983">
    <property type="entry name" value="CHAT_dom"/>
</dbReference>
<keyword evidence="3" id="KW-1185">Reference proteome</keyword>
<evidence type="ECO:0000313" key="2">
    <source>
        <dbReference type="EMBL" id="PHN02204.1"/>
    </source>
</evidence>
<evidence type="ECO:0000313" key="3">
    <source>
        <dbReference type="Proteomes" id="UP000223913"/>
    </source>
</evidence>
<dbReference type="OrthoDB" id="8253226at2"/>
<dbReference type="AlphaFoldDB" id="A0A2D0N114"/>
<dbReference type="Proteomes" id="UP000223913">
    <property type="component" value="Unassembled WGS sequence"/>
</dbReference>
<feature type="domain" description="CHAT" evidence="1">
    <location>
        <begin position="20"/>
        <end position="180"/>
    </location>
</feature>
<dbReference type="RefSeq" id="WP_099154395.1">
    <property type="nucleotide sequence ID" value="NZ_PDUD01000043.1"/>
</dbReference>
<sequence>MQQIPVIFLAFANDQDTYLQLLQQEAEDIFRELNPLQNRQLIQIYRDQHADIRKIYHYLTDYQGRVAIFHYAGHANSRKLHFEKQDADARGIAELLALQNKSSGGEQALKLVFLNGCSTRSQVDYLLELGIPAVIATSVEINDALAKDFAGQFYKALAQPNVTIEEAFRSASSLTQSLEQLSLGVFHRGLGLTENNSTSFPWGLYLNGSEDSPEARAVLDYCLPLENHREVIIWGTPHQTETGPKLNEELVMNMFREFSQSNDDIRKWKEFYGQFGNFEYKAVRAALINIFPAPIGQQFRKLVFGEQHDAGQQLSRERLGQIINTYDVLVRFLFFILLSQLWEAIYAGKIKRIPSEFFDEFEMYLSLRPSEVRFYNFIKLIELIQNIFLQAENTVQSFIRELSGLKKAFDEGRSGSQESSGRAFYEAHIFLEDIKHKLPVDSTEAELSSLCLQGERHLAIIFTRLGFCVNYKLLTVKSIEYQKVRFEKEGYLLKLVNQFRIIEGIEDTQRISALPTEDRSVILLRDIKDFSQTLSLSPFIIDENALLGAQRSKLYFFHHIEQDEQGKPIFVFQFTDQLDYQMEVDSQLKGGTIRVTEQNFPAVFHLFEHFLRSLRNARTDAKIKYAE</sequence>
<proteinExistence type="predicted"/>
<dbReference type="EMBL" id="PDUD01000043">
    <property type="protein sequence ID" value="PHN02204.1"/>
    <property type="molecule type" value="Genomic_DNA"/>
</dbReference>
<dbReference type="Pfam" id="PF12770">
    <property type="entry name" value="CHAT"/>
    <property type="match status" value="1"/>
</dbReference>
<reference evidence="2 3" key="1">
    <citation type="submission" date="2017-10" db="EMBL/GenBank/DDBJ databases">
        <title>The draft genome sequence of Lewinella nigricans NBRC 102662.</title>
        <authorList>
            <person name="Wang K."/>
        </authorList>
    </citation>
    <scope>NUCLEOTIDE SEQUENCE [LARGE SCALE GENOMIC DNA]</scope>
    <source>
        <strain evidence="2 3">NBRC 102662</strain>
    </source>
</reference>